<protein>
    <recommendedName>
        <fullName evidence="1">DUF1828 domain-containing protein</fullName>
    </recommendedName>
</protein>
<dbReference type="RefSeq" id="WP_077415600.1">
    <property type="nucleotide sequence ID" value="NZ_MLHI01000041.1"/>
</dbReference>
<dbReference type="AlphaFoldDB" id="A0A1V3IPE8"/>
<proteinExistence type="predicted"/>
<evidence type="ECO:0000313" key="3">
    <source>
        <dbReference type="Proteomes" id="UP000189433"/>
    </source>
</evidence>
<name>A0A1V3IPE8_9PAST</name>
<sequence>MICSTVLSNLGYECHSIADDLILINTPFTFEDGSVIQAYIEQVGENRFTVTDDAQTLWEMNGRGINLTTNRINHIKSTLKRYGLNLNDRAEINTTTSGEMLSHNLQRIIQAAIITDTLAMDWYNNVPIDKFEMTVKSDFRHHQFSQHIGFDVKKSGLSGHQITIPILLTGGERHTKQIFTTSVKAKGSWSSAYGVLGKIMDLTNPTAQINDESYVVIDDKAVGDQLNKLILLFNQSPAKILPYDKKDIWIEKLAA</sequence>
<dbReference type="Proteomes" id="UP000189433">
    <property type="component" value="Unassembled WGS sequence"/>
</dbReference>
<dbReference type="EMBL" id="MLHJ01000032">
    <property type="protein sequence ID" value="OOF43759.1"/>
    <property type="molecule type" value="Genomic_DNA"/>
</dbReference>
<comment type="caution">
    <text evidence="2">The sequence shown here is derived from an EMBL/GenBank/DDBJ whole genome shotgun (WGS) entry which is preliminary data.</text>
</comment>
<accession>A0A1V3IPE8</accession>
<keyword evidence="3" id="KW-1185">Reference proteome</keyword>
<organism evidence="2 3">
    <name type="scientific">Rodentibacter rarus</name>
    <dbReference type="NCBI Taxonomy" id="1908260"/>
    <lineage>
        <taxon>Bacteria</taxon>
        <taxon>Pseudomonadati</taxon>
        <taxon>Pseudomonadota</taxon>
        <taxon>Gammaproteobacteria</taxon>
        <taxon>Pasteurellales</taxon>
        <taxon>Pasteurellaceae</taxon>
        <taxon>Rodentibacter</taxon>
    </lineage>
</organism>
<dbReference type="Pfam" id="PF08861">
    <property type="entry name" value="DUF1828"/>
    <property type="match status" value="1"/>
</dbReference>
<feature type="domain" description="DUF1828" evidence="1">
    <location>
        <begin position="26"/>
        <end position="113"/>
    </location>
</feature>
<dbReference type="OrthoDB" id="5678367at2"/>
<reference evidence="2 3" key="1">
    <citation type="submission" date="2016-10" db="EMBL/GenBank/DDBJ databases">
        <title>Rodentibacter gen. nov. and new species.</title>
        <authorList>
            <person name="Christensen H."/>
        </authorList>
    </citation>
    <scope>NUCLEOTIDE SEQUENCE [LARGE SCALE GENOMIC DNA]</scope>
    <source>
        <strain evidence="2 3">CCUG17206</strain>
    </source>
</reference>
<evidence type="ECO:0000259" key="1">
    <source>
        <dbReference type="Pfam" id="PF08861"/>
    </source>
</evidence>
<dbReference type="STRING" id="1908260.BKK50_04090"/>
<gene>
    <name evidence="2" type="ORF">BKK50_04090</name>
</gene>
<dbReference type="InterPro" id="IPR014960">
    <property type="entry name" value="DUF1828"/>
</dbReference>
<evidence type="ECO:0000313" key="2">
    <source>
        <dbReference type="EMBL" id="OOF43759.1"/>
    </source>
</evidence>